<dbReference type="Proteomes" id="UP000681722">
    <property type="component" value="Unassembled WGS sequence"/>
</dbReference>
<sequence length="41" mass="4880">MDRRLHYVQERLSETLNIQYVHNRLQDTFKTVQGSMNAVTS</sequence>
<dbReference type="Proteomes" id="UP000663829">
    <property type="component" value="Unassembled WGS sequence"/>
</dbReference>
<name>A0A815I0Z0_9BILA</name>
<reference evidence="1" key="1">
    <citation type="submission" date="2021-02" db="EMBL/GenBank/DDBJ databases">
        <authorList>
            <person name="Nowell W R."/>
        </authorList>
    </citation>
    <scope>NUCLEOTIDE SEQUENCE</scope>
</reference>
<evidence type="ECO:0000313" key="2">
    <source>
        <dbReference type="EMBL" id="CAF4236042.1"/>
    </source>
</evidence>
<evidence type="ECO:0000313" key="1">
    <source>
        <dbReference type="EMBL" id="CAF1359109.1"/>
    </source>
</evidence>
<protein>
    <submittedName>
        <fullName evidence="1">Uncharacterized protein</fullName>
    </submittedName>
</protein>
<dbReference type="EMBL" id="CAJNOQ010015320">
    <property type="protein sequence ID" value="CAF1359109.1"/>
    <property type="molecule type" value="Genomic_DNA"/>
</dbReference>
<evidence type="ECO:0000313" key="3">
    <source>
        <dbReference type="Proteomes" id="UP000663829"/>
    </source>
</evidence>
<keyword evidence="3" id="KW-1185">Reference proteome</keyword>
<dbReference type="EMBL" id="CAJOBC010068993">
    <property type="protein sequence ID" value="CAF4236042.1"/>
    <property type="molecule type" value="Genomic_DNA"/>
</dbReference>
<comment type="caution">
    <text evidence="1">The sequence shown here is derived from an EMBL/GenBank/DDBJ whole genome shotgun (WGS) entry which is preliminary data.</text>
</comment>
<dbReference type="AlphaFoldDB" id="A0A815I0Z0"/>
<feature type="non-terminal residue" evidence="1">
    <location>
        <position position="41"/>
    </location>
</feature>
<gene>
    <name evidence="1" type="ORF">GPM918_LOCUS31290</name>
    <name evidence="2" type="ORF">SRO942_LOCUS31929</name>
</gene>
<accession>A0A815I0Z0</accession>
<proteinExistence type="predicted"/>
<organism evidence="1 3">
    <name type="scientific">Didymodactylos carnosus</name>
    <dbReference type="NCBI Taxonomy" id="1234261"/>
    <lineage>
        <taxon>Eukaryota</taxon>
        <taxon>Metazoa</taxon>
        <taxon>Spiralia</taxon>
        <taxon>Gnathifera</taxon>
        <taxon>Rotifera</taxon>
        <taxon>Eurotatoria</taxon>
        <taxon>Bdelloidea</taxon>
        <taxon>Philodinida</taxon>
        <taxon>Philodinidae</taxon>
        <taxon>Didymodactylos</taxon>
    </lineage>
</organism>